<organism evidence="1 2">
    <name type="scientific">Truncatella angustata</name>
    <dbReference type="NCBI Taxonomy" id="152316"/>
    <lineage>
        <taxon>Eukaryota</taxon>
        <taxon>Fungi</taxon>
        <taxon>Dikarya</taxon>
        <taxon>Ascomycota</taxon>
        <taxon>Pezizomycotina</taxon>
        <taxon>Sordariomycetes</taxon>
        <taxon>Xylariomycetidae</taxon>
        <taxon>Amphisphaeriales</taxon>
        <taxon>Sporocadaceae</taxon>
        <taxon>Truncatella</taxon>
    </lineage>
</organism>
<dbReference type="OrthoDB" id="4488198at2759"/>
<dbReference type="Proteomes" id="UP000758603">
    <property type="component" value="Unassembled WGS sequence"/>
</dbReference>
<reference evidence="1" key="1">
    <citation type="journal article" date="2021" name="Nat. Commun.">
        <title>Genetic determinants of endophytism in the Arabidopsis root mycobiome.</title>
        <authorList>
            <person name="Mesny F."/>
            <person name="Miyauchi S."/>
            <person name="Thiergart T."/>
            <person name="Pickel B."/>
            <person name="Atanasova L."/>
            <person name="Karlsson M."/>
            <person name="Huettel B."/>
            <person name="Barry K.W."/>
            <person name="Haridas S."/>
            <person name="Chen C."/>
            <person name="Bauer D."/>
            <person name="Andreopoulos W."/>
            <person name="Pangilinan J."/>
            <person name="LaButti K."/>
            <person name="Riley R."/>
            <person name="Lipzen A."/>
            <person name="Clum A."/>
            <person name="Drula E."/>
            <person name="Henrissat B."/>
            <person name="Kohler A."/>
            <person name="Grigoriev I.V."/>
            <person name="Martin F.M."/>
            <person name="Hacquard S."/>
        </authorList>
    </citation>
    <scope>NUCLEOTIDE SEQUENCE</scope>
    <source>
        <strain evidence="1">MPI-SDFR-AT-0073</strain>
    </source>
</reference>
<protein>
    <submittedName>
        <fullName evidence="1">Uncharacterized protein</fullName>
    </submittedName>
</protein>
<proteinExistence type="predicted"/>
<accession>A0A9P8ZYN8</accession>
<comment type="caution">
    <text evidence="1">The sequence shown here is derived from an EMBL/GenBank/DDBJ whole genome shotgun (WGS) entry which is preliminary data.</text>
</comment>
<sequence length="170" mass="19298">MARIKAEIIHERMKTRSASENSVSGELSTDRMISRQAIQHWTVGCDKPDNIKSLEPDDLEVITEFVSEWCDAGNKVWPSMGVNSNWADARVAICNYGWFNPCSREEIDNAWKTIDDVCDKKDGKPATGWWYEGDRLKAYERSQCSQRKVCGRSMVDCSNTEGIDSVPIQI</sequence>
<dbReference type="GeneID" id="70128709"/>
<dbReference type="RefSeq" id="XP_045959488.1">
    <property type="nucleotide sequence ID" value="XM_046099817.1"/>
</dbReference>
<dbReference type="AlphaFoldDB" id="A0A9P8ZYN8"/>
<dbReference type="EMBL" id="JAGPXC010000003">
    <property type="protein sequence ID" value="KAH6655223.1"/>
    <property type="molecule type" value="Genomic_DNA"/>
</dbReference>
<name>A0A9P8ZYN8_9PEZI</name>
<gene>
    <name evidence="1" type="ORF">BKA67DRAFT_534155</name>
</gene>
<evidence type="ECO:0000313" key="2">
    <source>
        <dbReference type="Proteomes" id="UP000758603"/>
    </source>
</evidence>
<evidence type="ECO:0000313" key="1">
    <source>
        <dbReference type="EMBL" id="KAH6655223.1"/>
    </source>
</evidence>
<keyword evidence="2" id="KW-1185">Reference proteome</keyword>